<organism evidence="2 3">
    <name type="scientific">Schizophyllum amplum</name>
    <dbReference type="NCBI Taxonomy" id="97359"/>
    <lineage>
        <taxon>Eukaryota</taxon>
        <taxon>Fungi</taxon>
        <taxon>Dikarya</taxon>
        <taxon>Basidiomycota</taxon>
        <taxon>Agaricomycotina</taxon>
        <taxon>Agaricomycetes</taxon>
        <taxon>Agaricomycetidae</taxon>
        <taxon>Agaricales</taxon>
        <taxon>Schizophyllaceae</taxon>
        <taxon>Schizophyllum</taxon>
    </lineage>
</organism>
<dbReference type="SUPFAM" id="SSF52047">
    <property type="entry name" value="RNI-like"/>
    <property type="match status" value="1"/>
</dbReference>
<protein>
    <recommendedName>
        <fullName evidence="1">F-box domain-containing protein</fullName>
    </recommendedName>
</protein>
<feature type="domain" description="F-box" evidence="1">
    <location>
        <begin position="91"/>
        <end position="143"/>
    </location>
</feature>
<comment type="caution">
    <text evidence="2">The sequence shown here is derived from an EMBL/GenBank/DDBJ whole genome shotgun (WGS) entry which is preliminary data.</text>
</comment>
<dbReference type="Gene3D" id="1.20.1280.50">
    <property type="match status" value="1"/>
</dbReference>
<name>A0A550BWX9_9AGAR</name>
<dbReference type="PROSITE" id="PS50181">
    <property type="entry name" value="FBOX"/>
    <property type="match status" value="1"/>
</dbReference>
<dbReference type="STRING" id="97359.A0A550BWX9"/>
<dbReference type="PANTHER" id="PTHR38926">
    <property type="entry name" value="F-BOX DOMAIN CONTAINING PROTEIN, EXPRESSED"/>
    <property type="match status" value="1"/>
</dbReference>
<dbReference type="Gene3D" id="3.80.10.10">
    <property type="entry name" value="Ribonuclease Inhibitor"/>
    <property type="match status" value="1"/>
</dbReference>
<dbReference type="SUPFAM" id="SSF81383">
    <property type="entry name" value="F-box domain"/>
    <property type="match status" value="1"/>
</dbReference>
<dbReference type="EMBL" id="VDMD01000054">
    <property type="protein sequence ID" value="TRM57023.1"/>
    <property type="molecule type" value="Genomic_DNA"/>
</dbReference>
<dbReference type="Pfam" id="PF12937">
    <property type="entry name" value="F-box-like"/>
    <property type="match status" value="1"/>
</dbReference>
<accession>A0A550BWX9</accession>
<dbReference type="InterPro" id="IPR032675">
    <property type="entry name" value="LRR_dom_sf"/>
</dbReference>
<sequence>MTPDAEVAMHETTQLVDSAIQTPAVLDSDFLHVILHNELPSAIQARQIPGLVQEREKQVRDLRLHIDRLRALEVKEKQAALELHALRCASASPVRRLPSELLVEVFACCQSNDDSYMSSMTVSHVCYRWRAVAFGAARLWTRLTVTRTYARTYDLHLPQIVAWFARASPLPVDIHINSKVAREYGTPAPAYPLFATSSAPQLSAQVRKLVLHPMCHQDVEEALYIPGASFPQLTHLEVHEPDVNLGEAVIVISLFGDACHCPKLRTVVLGDLTGLTSQAMPRGFPLPWYQLEILSIDGFVAYDAVCTVFLSCSRLLKAQLSGEDFGDNVVGLDLSKYAGTVFSSLEDLDLELSMFPSNITNLAHYPALTKFRLSSADSDWSCEDHHAELLALVGHMPMLTDLTLVAFNLSRSTHEEVGSGEDSITSILAHLPTLHTLRLEYCYVHISLFTRLRVQASQPVILPHLETLELSATQFVGTIPEGTACGVEELYGAVKSRATSAGQVERMRRLRVGLPFGNIERRKGEPYASLSEKLRSLGPEVRVRIYK</sequence>
<dbReference type="AlphaFoldDB" id="A0A550BWX9"/>
<dbReference type="InterPro" id="IPR001810">
    <property type="entry name" value="F-box_dom"/>
</dbReference>
<evidence type="ECO:0000313" key="3">
    <source>
        <dbReference type="Proteomes" id="UP000320762"/>
    </source>
</evidence>
<reference evidence="2 3" key="1">
    <citation type="journal article" date="2019" name="New Phytol.">
        <title>Comparative genomics reveals unique wood-decay strategies and fruiting body development in the Schizophyllaceae.</title>
        <authorList>
            <person name="Almasi E."/>
            <person name="Sahu N."/>
            <person name="Krizsan K."/>
            <person name="Balint B."/>
            <person name="Kovacs G.M."/>
            <person name="Kiss B."/>
            <person name="Cseklye J."/>
            <person name="Drula E."/>
            <person name="Henrissat B."/>
            <person name="Nagy I."/>
            <person name="Chovatia M."/>
            <person name="Adam C."/>
            <person name="LaButti K."/>
            <person name="Lipzen A."/>
            <person name="Riley R."/>
            <person name="Grigoriev I.V."/>
            <person name="Nagy L.G."/>
        </authorList>
    </citation>
    <scope>NUCLEOTIDE SEQUENCE [LARGE SCALE GENOMIC DNA]</scope>
    <source>
        <strain evidence="2 3">NL-1724</strain>
    </source>
</reference>
<dbReference type="OrthoDB" id="2945347at2759"/>
<evidence type="ECO:0000259" key="1">
    <source>
        <dbReference type="PROSITE" id="PS50181"/>
    </source>
</evidence>
<evidence type="ECO:0000313" key="2">
    <source>
        <dbReference type="EMBL" id="TRM57023.1"/>
    </source>
</evidence>
<proteinExistence type="predicted"/>
<dbReference type="PANTHER" id="PTHR38926:SF5">
    <property type="entry name" value="F-BOX AND LEUCINE-RICH REPEAT PROTEIN 6"/>
    <property type="match status" value="1"/>
</dbReference>
<keyword evidence="3" id="KW-1185">Reference proteome</keyword>
<gene>
    <name evidence="2" type="ORF">BD626DRAFT_586926</name>
</gene>
<dbReference type="InterPro" id="IPR036047">
    <property type="entry name" value="F-box-like_dom_sf"/>
</dbReference>
<dbReference type="Proteomes" id="UP000320762">
    <property type="component" value="Unassembled WGS sequence"/>
</dbReference>